<name>A0ABV7V3D6_9SPHN</name>
<dbReference type="Proteomes" id="UP001595683">
    <property type="component" value="Unassembled WGS sequence"/>
</dbReference>
<evidence type="ECO:0000256" key="1">
    <source>
        <dbReference type="SAM" id="MobiDB-lite"/>
    </source>
</evidence>
<protein>
    <recommendedName>
        <fullName evidence="4">Lipoprotein</fullName>
    </recommendedName>
</protein>
<organism evidence="2 3">
    <name type="scientific">Novosphingobium pokkalii</name>
    <dbReference type="NCBI Taxonomy" id="1770194"/>
    <lineage>
        <taxon>Bacteria</taxon>
        <taxon>Pseudomonadati</taxon>
        <taxon>Pseudomonadota</taxon>
        <taxon>Alphaproteobacteria</taxon>
        <taxon>Sphingomonadales</taxon>
        <taxon>Sphingomonadaceae</taxon>
        <taxon>Novosphingobium</taxon>
    </lineage>
</organism>
<accession>A0ABV7V3D6</accession>
<keyword evidence="3" id="KW-1185">Reference proteome</keyword>
<dbReference type="EMBL" id="JBHRYE010000017">
    <property type="protein sequence ID" value="MFC3671940.1"/>
    <property type="molecule type" value="Genomic_DNA"/>
</dbReference>
<feature type="region of interest" description="Disordered" evidence="1">
    <location>
        <begin position="42"/>
        <end position="66"/>
    </location>
</feature>
<evidence type="ECO:0008006" key="4">
    <source>
        <dbReference type="Google" id="ProtNLM"/>
    </source>
</evidence>
<proteinExistence type="predicted"/>
<evidence type="ECO:0000313" key="2">
    <source>
        <dbReference type="EMBL" id="MFC3671940.1"/>
    </source>
</evidence>
<dbReference type="PROSITE" id="PS51257">
    <property type="entry name" value="PROKAR_LIPOPROTEIN"/>
    <property type="match status" value="1"/>
</dbReference>
<sequence>MRQIALLLLVLSLAACQQDSDPGPGGVTRGEARALDDAAAMLDSRPAPPPLVDATVPAEASAPAKP</sequence>
<reference evidence="3" key="1">
    <citation type="journal article" date="2019" name="Int. J. Syst. Evol. Microbiol.">
        <title>The Global Catalogue of Microorganisms (GCM) 10K type strain sequencing project: providing services to taxonomists for standard genome sequencing and annotation.</title>
        <authorList>
            <consortium name="The Broad Institute Genomics Platform"/>
            <consortium name="The Broad Institute Genome Sequencing Center for Infectious Disease"/>
            <person name="Wu L."/>
            <person name="Ma J."/>
        </authorList>
    </citation>
    <scope>NUCLEOTIDE SEQUENCE [LARGE SCALE GENOMIC DNA]</scope>
    <source>
        <strain evidence="3">KCTC 42224</strain>
    </source>
</reference>
<comment type="caution">
    <text evidence="2">The sequence shown here is derived from an EMBL/GenBank/DDBJ whole genome shotgun (WGS) entry which is preliminary data.</text>
</comment>
<evidence type="ECO:0000313" key="3">
    <source>
        <dbReference type="Proteomes" id="UP001595683"/>
    </source>
</evidence>
<dbReference type="RefSeq" id="WP_191323868.1">
    <property type="nucleotide sequence ID" value="NZ_BMZP01000006.1"/>
</dbReference>
<gene>
    <name evidence="2" type="ORF">ACFOOT_10940</name>
</gene>